<dbReference type="Proteomes" id="UP000217790">
    <property type="component" value="Unassembled WGS sequence"/>
</dbReference>
<dbReference type="GO" id="GO:0004197">
    <property type="term" value="F:cysteine-type endopeptidase activity"/>
    <property type="evidence" value="ECO:0007669"/>
    <property type="project" value="InterPro"/>
</dbReference>
<dbReference type="GO" id="GO:0005737">
    <property type="term" value="C:cytoplasm"/>
    <property type="evidence" value="ECO:0007669"/>
    <property type="project" value="TreeGrafter"/>
</dbReference>
<dbReference type="OMA" id="YHTIRYA"/>
<evidence type="ECO:0000256" key="2">
    <source>
        <dbReference type="ARBA" id="ARBA00022703"/>
    </source>
</evidence>
<keyword evidence="3" id="KW-0788">Thiol protease</keyword>
<dbReference type="GO" id="GO:0006508">
    <property type="term" value="P:proteolysis"/>
    <property type="evidence" value="ECO:0007669"/>
    <property type="project" value="InterPro"/>
</dbReference>
<dbReference type="Gene3D" id="3.40.50.1460">
    <property type="match status" value="1"/>
</dbReference>
<gene>
    <name evidence="5" type="ORF">ARMGADRAFT_1091878</name>
</gene>
<organism evidence="5 6">
    <name type="scientific">Armillaria gallica</name>
    <name type="common">Bulbous honey fungus</name>
    <name type="synonym">Armillaria bulbosa</name>
    <dbReference type="NCBI Taxonomy" id="47427"/>
    <lineage>
        <taxon>Eukaryota</taxon>
        <taxon>Fungi</taxon>
        <taxon>Dikarya</taxon>
        <taxon>Basidiomycota</taxon>
        <taxon>Agaricomycotina</taxon>
        <taxon>Agaricomycetes</taxon>
        <taxon>Agaricomycetidae</taxon>
        <taxon>Agaricales</taxon>
        <taxon>Marasmiineae</taxon>
        <taxon>Physalacriaceae</taxon>
        <taxon>Armillaria</taxon>
    </lineage>
</organism>
<dbReference type="SUPFAM" id="SSF52129">
    <property type="entry name" value="Caspase-like"/>
    <property type="match status" value="1"/>
</dbReference>
<evidence type="ECO:0000256" key="1">
    <source>
        <dbReference type="ARBA" id="ARBA00009005"/>
    </source>
</evidence>
<dbReference type="GO" id="GO:0006915">
    <property type="term" value="P:apoptotic process"/>
    <property type="evidence" value="ECO:0007669"/>
    <property type="project" value="UniProtKB-KW"/>
</dbReference>
<keyword evidence="6" id="KW-1185">Reference proteome</keyword>
<dbReference type="OrthoDB" id="10255174at2759"/>
<dbReference type="STRING" id="47427.A0A2H3D014"/>
<protein>
    <recommendedName>
        <fullName evidence="4">Peptidase C14 caspase domain-containing protein</fullName>
    </recommendedName>
</protein>
<dbReference type="EMBL" id="KZ293739">
    <property type="protein sequence ID" value="PBK80876.1"/>
    <property type="molecule type" value="Genomic_DNA"/>
</dbReference>
<evidence type="ECO:0000259" key="4">
    <source>
        <dbReference type="Pfam" id="PF00656"/>
    </source>
</evidence>
<sequence length="338" mass="36712">MDNFAQVLREGKSKAGLNDEAHPASLLKGLKSAYTSQLESFATGRDPRRIYAVVVGIDNYSSYPLRGCVTDALAMEKCLVEVIGVPKERIQTLLGPRNQHDANVSSIPSRAKILSALRSLLTKADIKHGDPIVVFFAGHGSRYAWSDLDDDKNFGSDNEHSPARAGFVEALCPLDRDNVPDISDRELNTVFSQIYRTGGHPITVILDCCHGGGATRSPRVRTIPPDSLRAMLHTGEEGLIDLLCHQSILAKNWCPDIDSHVVVAACGESELVQEVQTVVREGAGCRGAFTSALINTLRSGALGEGATYENLIKALPHLPSQTPVAEGKRKNMCLWYQI</sequence>
<accession>A0A2H3D014</accession>
<evidence type="ECO:0000313" key="6">
    <source>
        <dbReference type="Proteomes" id="UP000217790"/>
    </source>
</evidence>
<feature type="domain" description="Peptidase C14 caspase" evidence="4">
    <location>
        <begin position="51"/>
        <end position="302"/>
    </location>
</feature>
<evidence type="ECO:0000256" key="3">
    <source>
        <dbReference type="ARBA" id="ARBA00022807"/>
    </source>
</evidence>
<proteinExistence type="inferred from homology"/>
<dbReference type="PANTHER" id="PTHR48104:SF30">
    <property type="entry name" value="METACASPASE-1"/>
    <property type="match status" value="1"/>
</dbReference>
<name>A0A2H3D014_ARMGA</name>
<comment type="similarity">
    <text evidence="1">Belongs to the peptidase C14B family.</text>
</comment>
<keyword evidence="3" id="KW-0645">Protease</keyword>
<dbReference type="PANTHER" id="PTHR48104">
    <property type="entry name" value="METACASPASE-4"/>
    <property type="match status" value="1"/>
</dbReference>
<keyword evidence="3" id="KW-0378">Hydrolase</keyword>
<dbReference type="AlphaFoldDB" id="A0A2H3D014"/>
<keyword evidence="2" id="KW-0053">Apoptosis</keyword>
<dbReference type="Pfam" id="PF00656">
    <property type="entry name" value="Peptidase_C14"/>
    <property type="match status" value="1"/>
</dbReference>
<dbReference type="InterPro" id="IPR011600">
    <property type="entry name" value="Pept_C14_caspase"/>
</dbReference>
<dbReference type="InterPro" id="IPR029030">
    <property type="entry name" value="Caspase-like_dom_sf"/>
</dbReference>
<dbReference type="InterPro" id="IPR050452">
    <property type="entry name" value="Metacaspase"/>
</dbReference>
<dbReference type="InParanoid" id="A0A2H3D014"/>
<reference evidence="6" key="1">
    <citation type="journal article" date="2017" name="Nat. Ecol. Evol.">
        <title>Genome expansion and lineage-specific genetic innovations in the forest pathogenic fungi Armillaria.</title>
        <authorList>
            <person name="Sipos G."/>
            <person name="Prasanna A.N."/>
            <person name="Walter M.C."/>
            <person name="O'Connor E."/>
            <person name="Balint B."/>
            <person name="Krizsan K."/>
            <person name="Kiss B."/>
            <person name="Hess J."/>
            <person name="Varga T."/>
            <person name="Slot J."/>
            <person name="Riley R."/>
            <person name="Boka B."/>
            <person name="Rigling D."/>
            <person name="Barry K."/>
            <person name="Lee J."/>
            <person name="Mihaltcheva S."/>
            <person name="LaButti K."/>
            <person name="Lipzen A."/>
            <person name="Waldron R."/>
            <person name="Moloney N.M."/>
            <person name="Sperisen C."/>
            <person name="Kredics L."/>
            <person name="Vagvoelgyi C."/>
            <person name="Patrignani A."/>
            <person name="Fitzpatrick D."/>
            <person name="Nagy I."/>
            <person name="Doyle S."/>
            <person name="Anderson J.B."/>
            <person name="Grigoriev I.V."/>
            <person name="Gueldener U."/>
            <person name="Muensterkoetter M."/>
            <person name="Nagy L.G."/>
        </authorList>
    </citation>
    <scope>NUCLEOTIDE SEQUENCE [LARGE SCALE GENOMIC DNA]</scope>
    <source>
        <strain evidence="6">Ar21-2</strain>
    </source>
</reference>
<evidence type="ECO:0000313" key="5">
    <source>
        <dbReference type="EMBL" id="PBK80876.1"/>
    </source>
</evidence>